<reference evidence="7" key="1">
    <citation type="submission" date="2023-07" db="EMBL/GenBank/DDBJ databases">
        <title>Black Yeasts Isolated from many extreme environments.</title>
        <authorList>
            <person name="Coleine C."/>
            <person name="Stajich J.E."/>
            <person name="Selbmann L."/>
        </authorList>
    </citation>
    <scope>NUCLEOTIDE SEQUENCE</scope>
    <source>
        <strain evidence="7">CCFEE 5485</strain>
    </source>
</reference>
<keyword evidence="3" id="KW-0689">Ribosomal protein</keyword>
<dbReference type="EMBL" id="JAUTXT010000047">
    <property type="protein sequence ID" value="KAK3671115.1"/>
    <property type="molecule type" value="Genomic_DNA"/>
</dbReference>
<evidence type="ECO:0000256" key="5">
    <source>
        <dbReference type="ARBA" id="ARBA00023274"/>
    </source>
</evidence>
<evidence type="ECO:0000256" key="1">
    <source>
        <dbReference type="ARBA" id="ARBA00004173"/>
    </source>
</evidence>
<comment type="subcellular location">
    <subcellularLocation>
        <location evidence="1">Mitochondrion</location>
    </subcellularLocation>
</comment>
<comment type="caution">
    <text evidence="7">The sequence shown here is derived from an EMBL/GenBank/DDBJ whole genome shotgun (WGS) entry which is preliminary data.</text>
</comment>
<dbReference type="GO" id="GO:0006412">
    <property type="term" value="P:translation"/>
    <property type="evidence" value="ECO:0007669"/>
    <property type="project" value="InterPro"/>
</dbReference>
<proteinExistence type="inferred from homology"/>
<accession>A0AAE0TP18</accession>
<evidence type="ECO:0000256" key="6">
    <source>
        <dbReference type="ARBA" id="ARBA00035157"/>
    </source>
</evidence>
<dbReference type="GO" id="GO:0005739">
    <property type="term" value="C:mitochondrion"/>
    <property type="evidence" value="ECO:0007669"/>
    <property type="project" value="UniProtKB-SubCell"/>
</dbReference>
<sequence length="201" mass="22200">MAARTVQRANRHAVDLLDPSHQAGLQSLLTKVYNKPVELEIVKLRRPHLDADILSSYVTQRLLDRALGPRRVIRDAAWKSNLPTPRVVTELQQAKRQPGRMISSDTLTSSSSFGPLREQTSAILRSIRLSQVSSVKVEAAGRLSKRMTANRAQKKIARRGANGKGPGYMMRGFKKAHATSSLKAGKRRIGSYGVRVDVGHS</sequence>
<comment type="similarity">
    <text evidence="2">Belongs to the universal ribosomal protein uS3 family.</text>
</comment>
<keyword evidence="8" id="KW-1185">Reference proteome</keyword>
<evidence type="ECO:0000313" key="8">
    <source>
        <dbReference type="Proteomes" id="UP001274830"/>
    </source>
</evidence>
<dbReference type="AlphaFoldDB" id="A0AAE0TP18"/>
<evidence type="ECO:0000256" key="4">
    <source>
        <dbReference type="ARBA" id="ARBA00023128"/>
    </source>
</evidence>
<gene>
    <name evidence="7" type="ORF">LTR78_009076</name>
</gene>
<name>A0AAE0TP18_9PEZI</name>
<evidence type="ECO:0000256" key="2">
    <source>
        <dbReference type="ARBA" id="ARBA00010761"/>
    </source>
</evidence>
<dbReference type="Pfam" id="PF05316">
    <property type="entry name" value="VAR1"/>
    <property type="match status" value="1"/>
</dbReference>
<evidence type="ECO:0000313" key="7">
    <source>
        <dbReference type="EMBL" id="KAK3671115.1"/>
    </source>
</evidence>
<keyword evidence="5" id="KW-0687">Ribonucleoprotein</keyword>
<dbReference type="GO" id="GO:0005840">
    <property type="term" value="C:ribosome"/>
    <property type="evidence" value="ECO:0007669"/>
    <property type="project" value="UniProtKB-KW"/>
</dbReference>
<organism evidence="7 8">
    <name type="scientific">Recurvomyces mirabilis</name>
    <dbReference type="NCBI Taxonomy" id="574656"/>
    <lineage>
        <taxon>Eukaryota</taxon>
        <taxon>Fungi</taxon>
        <taxon>Dikarya</taxon>
        <taxon>Ascomycota</taxon>
        <taxon>Pezizomycotina</taxon>
        <taxon>Dothideomycetes</taxon>
        <taxon>Dothideomycetidae</taxon>
        <taxon>Mycosphaerellales</taxon>
        <taxon>Teratosphaeriaceae</taxon>
        <taxon>Recurvomyces</taxon>
    </lineage>
</organism>
<dbReference type="Proteomes" id="UP001274830">
    <property type="component" value="Unassembled WGS sequence"/>
</dbReference>
<protein>
    <recommendedName>
        <fullName evidence="6">Small ribosomal subunit protein uS3m</fullName>
    </recommendedName>
</protein>
<dbReference type="GO" id="GO:0003735">
    <property type="term" value="F:structural constituent of ribosome"/>
    <property type="evidence" value="ECO:0007669"/>
    <property type="project" value="InterPro"/>
</dbReference>
<evidence type="ECO:0000256" key="3">
    <source>
        <dbReference type="ARBA" id="ARBA00022980"/>
    </source>
</evidence>
<dbReference type="InterPro" id="IPR007980">
    <property type="entry name" value="Ribosomal_uS3m_fun"/>
</dbReference>
<dbReference type="GO" id="GO:1990904">
    <property type="term" value="C:ribonucleoprotein complex"/>
    <property type="evidence" value="ECO:0007669"/>
    <property type="project" value="UniProtKB-KW"/>
</dbReference>
<keyword evidence="4" id="KW-0496">Mitochondrion</keyword>